<name>A0A1X7T7F4_AMPQE</name>
<organism evidence="1">
    <name type="scientific">Amphimedon queenslandica</name>
    <name type="common">Sponge</name>
    <dbReference type="NCBI Taxonomy" id="400682"/>
    <lineage>
        <taxon>Eukaryota</taxon>
        <taxon>Metazoa</taxon>
        <taxon>Porifera</taxon>
        <taxon>Demospongiae</taxon>
        <taxon>Heteroscleromorpha</taxon>
        <taxon>Haplosclerida</taxon>
        <taxon>Niphatidae</taxon>
        <taxon>Amphimedon</taxon>
    </lineage>
</organism>
<dbReference type="AlphaFoldDB" id="A0A1X7T7F4"/>
<sequence length="145" mass="15735">MQAGHHASATLLSSVHACTNLMKSLSNLSIPPSYVSSAFTVFFSSSGHSLMNSFEDIYLVTTQKTLSRAIDPLLFDKLLSSATGPHFHALSLSSTIAHAGNWQLAFTPSLGLHFLDLEIKTCPRYWLGVPLFSSDIVCLALHQSL</sequence>
<dbReference type="EnsemblMetazoa" id="Aqu2.1.10476_001">
    <property type="protein sequence ID" value="Aqu2.1.10476_001"/>
    <property type="gene ID" value="Aqu2.1.10476"/>
</dbReference>
<accession>A0A1X7T7F4</accession>
<protein>
    <submittedName>
        <fullName evidence="1">Uncharacterized protein</fullName>
    </submittedName>
</protein>
<reference evidence="1" key="1">
    <citation type="submission" date="2017-05" db="UniProtKB">
        <authorList>
            <consortium name="EnsemblMetazoa"/>
        </authorList>
    </citation>
    <scope>IDENTIFICATION</scope>
</reference>
<dbReference type="InParanoid" id="A0A1X7T7F4"/>
<evidence type="ECO:0000313" key="1">
    <source>
        <dbReference type="EnsemblMetazoa" id="Aqu2.1.10476_001"/>
    </source>
</evidence>
<proteinExistence type="predicted"/>